<name>A0A1M5KD04_9BACT</name>
<gene>
    <name evidence="1" type="ORF">SAMN05444362_1481</name>
</gene>
<dbReference type="EMBL" id="FQUC01000048">
    <property type="protein sequence ID" value="SHG50627.1"/>
    <property type="molecule type" value="Genomic_DNA"/>
</dbReference>
<evidence type="ECO:0000313" key="1">
    <source>
        <dbReference type="EMBL" id="SHG50627.1"/>
    </source>
</evidence>
<keyword evidence="2" id="KW-1185">Reference proteome</keyword>
<evidence type="ECO:0000313" key="2">
    <source>
        <dbReference type="Proteomes" id="UP000184480"/>
    </source>
</evidence>
<dbReference type="Proteomes" id="UP000184480">
    <property type="component" value="Unassembled WGS sequence"/>
</dbReference>
<protein>
    <submittedName>
        <fullName evidence="1">Uncharacterized protein</fullName>
    </submittedName>
</protein>
<organism evidence="1 2">
    <name type="scientific">Dysgonomonas macrotermitis</name>
    <dbReference type="NCBI Taxonomy" id="1346286"/>
    <lineage>
        <taxon>Bacteria</taxon>
        <taxon>Pseudomonadati</taxon>
        <taxon>Bacteroidota</taxon>
        <taxon>Bacteroidia</taxon>
        <taxon>Bacteroidales</taxon>
        <taxon>Dysgonomonadaceae</taxon>
        <taxon>Dysgonomonas</taxon>
    </lineage>
</organism>
<dbReference type="AlphaFoldDB" id="A0A1M5KD04"/>
<proteinExistence type="predicted"/>
<sequence length="43" mass="4971">MTERLAHQSTGEPEEAPEVRLADYLIFWLIGYLSGQPAEWFAF</sequence>
<accession>A0A1M5KD04</accession>
<reference evidence="2" key="1">
    <citation type="submission" date="2016-11" db="EMBL/GenBank/DDBJ databases">
        <authorList>
            <person name="Varghese N."/>
            <person name="Submissions S."/>
        </authorList>
    </citation>
    <scope>NUCLEOTIDE SEQUENCE [LARGE SCALE GENOMIC DNA]</scope>
    <source>
        <strain evidence="2">DSM 27370</strain>
    </source>
</reference>